<evidence type="ECO:0000256" key="1">
    <source>
        <dbReference type="SAM" id="SignalP"/>
    </source>
</evidence>
<dbReference type="AlphaFoldDB" id="A0A1B3Z8R5"/>
<dbReference type="RefSeq" id="WP_069204386.1">
    <property type="nucleotide sequence ID" value="NZ_CP014168.1"/>
</dbReference>
<accession>A0A1B3Z8R5</accession>
<dbReference type="EMBL" id="CP014168">
    <property type="protein sequence ID" value="AOH83820.1"/>
    <property type="molecule type" value="Genomic_DNA"/>
</dbReference>
<dbReference type="PANTHER" id="PTHR36919">
    <property type="entry name" value="BLR1215 PROTEIN"/>
    <property type="match status" value="1"/>
</dbReference>
<gene>
    <name evidence="3" type="ORF">AWL63_07410</name>
</gene>
<sequence>MIARVLGSVAVAVSVTFALPATATPTSAAGRWLTESNQAIVEIAPCGAALCGAIQKVLKVDPKAPKTDINNPDPRLRQRPTASLRILTGFIPDGSRWKGKVYDPRSGRTYQSFLEVRSDGTLALTGCVWKLCQTQRWRSAH</sequence>
<dbReference type="KEGG" id="span:AWL63_07410"/>
<proteinExistence type="predicted"/>
<dbReference type="Proteomes" id="UP000094256">
    <property type="component" value="Chromosome"/>
</dbReference>
<organism evidence="3 4">
    <name type="scientific">Sphingomonas panacis</name>
    <dbReference type="NCBI Taxonomy" id="1560345"/>
    <lineage>
        <taxon>Bacteria</taxon>
        <taxon>Pseudomonadati</taxon>
        <taxon>Pseudomonadota</taxon>
        <taxon>Alphaproteobacteria</taxon>
        <taxon>Sphingomonadales</taxon>
        <taxon>Sphingomonadaceae</taxon>
        <taxon>Sphingomonas</taxon>
    </lineage>
</organism>
<reference evidence="3 4" key="1">
    <citation type="submission" date="2016-01" db="EMBL/GenBank/DDBJ databases">
        <title>Complete genome and mega plasmid sequence of Sphingomonas panacis DCY99 elicits systemic resistance in rice to Xanthomonas oryzae.</title>
        <authorList>
            <person name="Kim Y.J."/>
            <person name="Yang D.C."/>
            <person name="Sing P."/>
        </authorList>
    </citation>
    <scope>NUCLEOTIDE SEQUENCE [LARGE SCALE GENOMIC DNA]</scope>
    <source>
        <strain evidence="3 4">DCY99</strain>
    </source>
</reference>
<dbReference type="PANTHER" id="PTHR36919:SF2">
    <property type="entry name" value="BLL6627 PROTEIN"/>
    <property type="match status" value="1"/>
</dbReference>
<dbReference type="OrthoDB" id="9811671at2"/>
<dbReference type="STRING" id="1560345.AWL63_07410"/>
<name>A0A1B3Z8R5_9SPHN</name>
<evidence type="ECO:0000259" key="2">
    <source>
        <dbReference type="Pfam" id="PF09917"/>
    </source>
</evidence>
<evidence type="ECO:0000313" key="3">
    <source>
        <dbReference type="EMBL" id="AOH83820.1"/>
    </source>
</evidence>
<evidence type="ECO:0000313" key="4">
    <source>
        <dbReference type="Proteomes" id="UP000094256"/>
    </source>
</evidence>
<protein>
    <recommendedName>
        <fullName evidence="2">DUF2147 domain-containing protein</fullName>
    </recommendedName>
</protein>
<feature type="chain" id="PRO_5008556216" description="DUF2147 domain-containing protein" evidence="1">
    <location>
        <begin position="24"/>
        <end position="141"/>
    </location>
</feature>
<feature type="domain" description="DUF2147" evidence="2">
    <location>
        <begin position="30"/>
        <end position="138"/>
    </location>
</feature>
<keyword evidence="4" id="KW-1185">Reference proteome</keyword>
<keyword evidence="1" id="KW-0732">Signal</keyword>
<dbReference type="InterPro" id="IPR019223">
    <property type="entry name" value="DUF2147"/>
</dbReference>
<dbReference type="Gene3D" id="2.40.128.520">
    <property type="match status" value="1"/>
</dbReference>
<feature type="signal peptide" evidence="1">
    <location>
        <begin position="1"/>
        <end position="23"/>
    </location>
</feature>
<dbReference type="Pfam" id="PF09917">
    <property type="entry name" value="DUF2147"/>
    <property type="match status" value="1"/>
</dbReference>